<gene>
    <name evidence="1" type="ORF">PSON_ATCC_30995.1.T0970065</name>
</gene>
<reference evidence="1" key="1">
    <citation type="submission" date="2021-01" db="EMBL/GenBank/DDBJ databases">
        <authorList>
            <consortium name="Genoscope - CEA"/>
            <person name="William W."/>
        </authorList>
    </citation>
    <scope>NUCLEOTIDE SEQUENCE</scope>
</reference>
<evidence type="ECO:0000313" key="2">
    <source>
        <dbReference type="Proteomes" id="UP000692954"/>
    </source>
</evidence>
<dbReference type="AlphaFoldDB" id="A0A8S1Q6Q7"/>
<proteinExistence type="predicted"/>
<protein>
    <submittedName>
        <fullName evidence="1">Uncharacterized protein</fullName>
    </submittedName>
</protein>
<dbReference type="Proteomes" id="UP000692954">
    <property type="component" value="Unassembled WGS sequence"/>
</dbReference>
<comment type="caution">
    <text evidence="1">The sequence shown here is derived from an EMBL/GenBank/DDBJ whole genome shotgun (WGS) entry which is preliminary data.</text>
</comment>
<sequence length="117" mass="14164">MMIQKKIRQTISCPIFSFLMNILLKIQHDPNIIKKLLQNKRNLTWYFWILPIIIMSKFKFKKIQMNSPNSIEQDQSCKKPEISNIKHPIETNIEKCKVQNQTRYYLHQRSKPNYNIN</sequence>
<name>A0A8S1Q6Q7_9CILI</name>
<evidence type="ECO:0000313" key="1">
    <source>
        <dbReference type="EMBL" id="CAD8110993.1"/>
    </source>
</evidence>
<organism evidence="1 2">
    <name type="scientific">Paramecium sonneborni</name>
    <dbReference type="NCBI Taxonomy" id="65129"/>
    <lineage>
        <taxon>Eukaryota</taxon>
        <taxon>Sar</taxon>
        <taxon>Alveolata</taxon>
        <taxon>Ciliophora</taxon>
        <taxon>Intramacronucleata</taxon>
        <taxon>Oligohymenophorea</taxon>
        <taxon>Peniculida</taxon>
        <taxon>Parameciidae</taxon>
        <taxon>Paramecium</taxon>
    </lineage>
</organism>
<dbReference type="EMBL" id="CAJJDN010000097">
    <property type="protein sequence ID" value="CAD8110993.1"/>
    <property type="molecule type" value="Genomic_DNA"/>
</dbReference>
<accession>A0A8S1Q6Q7</accession>
<keyword evidence="2" id="KW-1185">Reference proteome</keyword>